<protein>
    <submittedName>
        <fullName evidence="1">Uncharacterized protein</fullName>
    </submittedName>
</protein>
<evidence type="ECO:0000313" key="2">
    <source>
        <dbReference type="Proteomes" id="UP000291572"/>
    </source>
</evidence>
<accession>A0A8G2DUR6</accession>
<dbReference type="AlphaFoldDB" id="A0A8G2DUR6"/>
<reference evidence="1 2" key="1">
    <citation type="submission" date="2019-02" db="EMBL/GenBank/DDBJ databases">
        <authorList>
            <person name="Feng G."/>
        </authorList>
    </citation>
    <scope>NUCLEOTIDE SEQUENCE [LARGE SCALE GENOMIC DNA]</scope>
    <source>
        <strain evidence="1 2">CCTCC AB 2011146</strain>
    </source>
</reference>
<organism evidence="1 2">
    <name type="scientific">Sphingobium cupriresistens</name>
    <dbReference type="NCBI Taxonomy" id="1132417"/>
    <lineage>
        <taxon>Bacteria</taxon>
        <taxon>Pseudomonadati</taxon>
        <taxon>Pseudomonadota</taxon>
        <taxon>Alphaproteobacteria</taxon>
        <taxon>Sphingomonadales</taxon>
        <taxon>Sphingomonadaceae</taxon>
        <taxon>Sphingobium</taxon>
    </lineage>
</organism>
<sequence>MANMHACSDGKLKCAWYHSVTSRDAEVSRRGALNQHLHVVRDLLRLANANKDLGFLKDYASYGLNQLFIGGEASSKEKLPTFVTFLGPAGPGGIGALLTYGFDAKASGMTTYFLGAPQKNCHYAVHDLGLLSSILKQPAMANSYAATKALACGSPVFKADSALRAVEAMGYTGSEKFVCDAGAQYSKSEAGKFFTRHFSTCSGG</sequence>
<gene>
    <name evidence="1" type="ORF">EWH12_21850</name>
</gene>
<dbReference type="OrthoDB" id="8480243at2"/>
<evidence type="ECO:0000313" key="1">
    <source>
        <dbReference type="EMBL" id="RYM04629.1"/>
    </source>
</evidence>
<dbReference type="EMBL" id="SEOO01000123">
    <property type="protein sequence ID" value="RYM04629.1"/>
    <property type="molecule type" value="Genomic_DNA"/>
</dbReference>
<dbReference type="Proteomes" id="UP000291572">
    <property type="component" value="Unassembled WGS sequence"/>
</dbReference>
<proteinExistence type="predicted"/>
<comment type="caution">
    <text evidence="1">The sequence shown here is derived from an EMBL/GenBank/DDBJ whole genome shotgun (WGS) entry which is preliminary data.</text>
</comment>
<name>A0A8G2DUR6_9SPHN</name>